<dbReference type="InterPro" id="IPR022441">
    <property type="entry name" value="Para_beta_helix_rpt-2"/>
</dbReference>
<evidence type="ECO:0000259" key="6">
    <source>
        <dbReference type="Pfam" id="PF12708"/>
    </source>
</evidence>
<reference evidence="7 8" key="1">
    <citation type="journal article" date="2016" name="Eur. J. Clin. Microbiol. Infect. Dis.">
        <title>Whole genome sequencing as a tool for phylogenetic analysis of clinical strains of Mitis group streptococci.</title>
        <authorList>
            <person name="Rasmussen L.H."/>
            <person name="Dargis R."/>
            <person name="Hojholt K."/>
            <person name="Christensen J.J."/>
            <person name="Skovgaard O."/>
            <person name="Justesen U.S."/>
            <person name="Rosenvinge F.S."/>
            <person name="Moser C."/>
            <person name="Lukjancenko O."/>
            <person name="Rasmussen S."/>
            <person name="Nielsen X.C."/>
        </authorList>
    </citation>
    <scope>NUCLEOTIDE SEQUENCE [LARGE SCALE GENOMIC DNA]</scope>
    <source>
        <strain evidence="7 8">RH_1735_08</strain>
    </source>
</reference>
<feature type="domain" description="Rhamnogalacturonase A/B/Epimerase-like pectate lyase" evidence="6">
    <location>
        <begin position="182"/>
        <end position="237"/>
    </location>
</feature>
<keyword evidence="1 4" id="KW-0732">Signal</keyword>
<evidence type="ECO:0000256" key="3">
    <source>
        <dbReference type="SAM" id="Phobius"/>
    </source>
</evidence>
<evidence type="ECO:0000256" key="2">
    <source>
        <dbReference type="SAM" id="MobiDB-lite"/>
    </source>
</evidence>
<dbReference type="Proteomes" id="UP000193350">
    <property type="component" value="Unassembled WGS sequence"/>
</dbReference>
<keyword evidence="3" id="KW-0472">Membrane</keyword>
<dbReference type="PANTHER" id="PTHR31339:SF9">
    <property type="entry name" value="PLASMIN AND FIBRONECTIN-BINDING PROTEIN A"/>
    <property type="match status" value="1"/>
</dbReference>
<proteinExistence type="predicted"/>
<dbReference type="NCBIfam" id="TIGR03804">
    <property type="entry name" value="para_beta_helix"/>
    <property type="match status" value="1"/>
</dbReference>
<evidence type="ECO:0000256" key="4">
    <source>
        <dbReference type="SAM" id="SignalP"/>
    </source>
</evidence>
<feature type="region of interest" description="Disordered" evidence="2">
    <location>
        <begin position="150"/>
        <end position="171"/>
    </location>
</feature>
<dbReference type="Pfam" id="PF12708">
    <property type="entry name" value="Pect-lyase_RHGA_epim"/>
    <property type="match status" value="1"/>
</dbReference>
<dbReference type="InterPro" id="IPR006626">
    <property type="entry name" value="PbH1"/>
</dbReference>
<feature type="transmembrane region" description="Helical" evidence="3">
    <location>
        <begin position="716"/>
        <end position="735"/>
    </location>
</feature>
<name>A0A1X1HPM1_STROR</name>
<protein>
    <submittedName>
        <fullName evidence="7">Plasmid stabilization protein</fullName>
    </submittedName>
</protein>
<dbReference type="InterPro" id="IPR005877">
    <property type="entry name" value="YSIRK_signal_dom"/>
</dbReference>
<dbReference type="InterPro" id="IPR051801">
    <property type="entry name" value="GH28_Enzymes"/>
</dbReference>
<evidence type="ECO:0000313" key="7">
    <source>
        <dbReference type="EMBL" id="ORO62866.1"/>
    </source>
</evidence>
<evidence type="ECO:0000259" key="5">
    <source>
        <dbReference type="Pfam" id="PF04650"/>
    </source>
</evidence>
<feature type="domain" description="YSIRK Gram-positive signal peptide" evidence="5">
    <location>
        <begin position="8"/>
        <end position="30"/>
    </location>
</feature>
<dbReference type="Pfam" id="PF04650">
    <property type="entry name" value="YSIRK_signal"/>
    <property type="match status" value="1"/>
</dbReference>
<dbReference type="InterPro" id="IPR011050">
    <property type="entry name" value="Pectin_lyase_fold/virulence"/>
</dbReference>
<dbReference type="Gene3D" id="2.160.20.10">
    <property type="entry name" value="Single-stranded right-handed beta-helix, Pectin lyase-like"/>
    <property type="match status" value="1"/>
</dbReference>
<evidence type="ECO:0000313" key="8">
    <source>
        <dbReference type="Proteomes" id="UP000193350"/>
    </source>
</evidence>
<sequence length="742" mass="81036">MKHFVHNEVFSIRKLKVGLCSVLVAVSFLGVQSVFADEVVTSAPQISMNELYTSTINSIEGSSTSNHDNPTGIDSSTSQLTDSKVDSPLISNKEYKEDGVNTGSFEDEMKDSPLVSNSALSNSTIKSLEGSLTSNHDSLTDFITTYSKSVSSENEVADTSNRNEVGDSNTALEKGTEISALSIKDYGAVGDGVSDDRQAIQDTIDAAAKGLGGGKVYFPEGTYLVKEIVFLRSHTHLEVHEKATILNGINIKNHPSIVFMTGLFTDDGDQVEWEPTEDISYSGGTIDMNGALNEERTKAKNLPLINSSGAFAIGNSKNVTISNVTFKDSYQGHAIQIAGSKNVLVDNSRFLGQALPKTMKDGQIISKESIQIEPLTRKGFPYALNDNGQKSENVTIQNSYFGKSEKSGELVTAFGTHYQTATTENPSNIKILNNHFDNMMYAGVRFTGFTDILIKGNRFDKKTKEESVHYRENGAALVNAYSYKNVKDILDLNKHVTITGNVFNIADSNTKAIRVAKDSADYLGKVTDITVTKNIIRNNSKNTKQPNIEMLRVSDNLVVSDNIISGGKDGIVIEESAGTITVLNNQLSNLTGNPVSLLKTDFNGTSSDTNNSVGDFNIITENESYKIFSQNSGNHSDNHSDKHVEEIKPVAENKNNLANNYSVNSVDDKIEKSNHDSGNVVTGEISQKQYDVTNVSEVVKTKNNQHALPKTGLNKMVELLLTIIGICLLFGQWSFKRHYEDR</sequence>
<feature type="signal peptide" evidence="4">
    <location>
        <begin position="1"/>
        <end position="36"/>
    </location>
</feature>
<organism evidence="7 8">
    <name type="scientific">Streptococcus oralis subsp. oralis</name>
    <dbReference type="NCBI Taxonomy" id="1891914"/>
    <lineage>
        <taxon>Bacteria</taxon>
        <taxon>Bacillati</taxon>
        <taxon>Bacillota</taxon>
        <taxon>Bacilli</taxon>
        <taxon>Lactobacillales</taxon>
        <taxon>Streptococcaceae</taxon>
        <taxon>Streptococcus</taxon>
    </lineage>
</organism>
<keyword evidence="3" id="KW-1133">Transmembrane helix</keyword>
<accession>A0A1X1HPM1</accession>
<feature type="region of interest" description="Disordered" evidence="2">
    <location>
        <begin position="59"/>
        <end position="117"/>
    </location>
</feature>
<dbReference type="EMBL" id="NCUN01000008">
    <property type="protein sequence ID" value="ORO62866.1"/>
    <property type="molecule type" value="Genomic_DNA"/>
</dbReference>
<dbReference type="SUPFAM" id="SSF51126">
    <property type="entry name" value="Pectin lyase-like"/>
    <property type="match status" value="1"/>
</dbReference>
<dbReference type="PANTHER" id="PTHR31339">
    <property type="entry name" value="PECTIN LYASE-RELATED"/>
    <property type="match status" value="1"/>
</dbReference>
<dbReference type="AlphaFoldDB" id="A0A1X1HPM1"/>
<keyword evidence="3" id="KW-0812">Transmembrane</keyword>
<feature type="chain" id="PRO_5010879354" evidence="4">
    <location>
        <begin position="37"/>
        <end position="742"/>
    </location>
</feature>
<comment type="caution">
    <text evidence="7">The sequence shown here is derived from an EMBL/GenBank/DDBJ whole genome shotgun (WGS) entry which is preliminary data.</text>
</comment>
<dbReference type="InterPro" id="IPR024535">
    <property type="entry name" value="RHGA/B-epi-like_pectate_lyase"/>
</dbReference>
<dbReference type="SMART" id="SM00710">
    <property type="entry name" value="PbH1"/>
    <property type="match status" value="6"/>
</dbReference>
<dbReference type="InterPro" id="IPR012334">
    <property type="entry name" value="Pectin_lyas_fold"/>
</dbReference>
<evidence type="ECO:0000256" key="1">
    <source>
        <dbReference type="ARBA" id="ARBA00022729"/>
    </source>
</evidence>
<dbReference type="NCBIfam" id="TIGR01168">
    <property type="entry name" value="YSIRK_signal"/>
    <property type="match status" value="1"/>
</dbReference>
<feature type="compositionally biased region" description="Polar residues" evidence="2">
    <location>
        <begin position="59"/>
        <end position="82"/>
    </location>
</feature>
<gene>
    <name evidence="7" type="ORF">B7718_01565</name>
</gene>